<feature type="transmembrane region" description="Helical" evidence="5">
    <location>
        <begin position="274"/>
        <end position="291"/>
    </location>
</feature>
<dbReference type="InterPro" id="IPR014756">
    <property type="entry name" value="Ig_E-set"/>
</dbReference>
<evidence type="ECO:0000313" key="7">
    <source>
        <dbReference type="EMBL" id="CAB4987539.1"/>
    </source>
</evidence>
<keyword evidence="4" id="KW-0186">Copper</keyword>
<feature type="transmembrane region" description="Helical" evidence="5">
    <location>
        <begin position="154"/>
        <end position="179"/>
    </location>
</feature>
<dbReference type="EMBL" id="CAFBON010000084">
    <property type="protein sequence ID" value="CAB4987539.1"/>
    <property type="molecule type" value="Genomic_DNA"/>
</dbReference>
<sequence>MRPARAARRFVPVLVAVLGLSMAVGAAAASAHASLDDASPRAGAVLEGPPLEVVLDFDSEVEQQLTGLRLLDATGADVLLNAPLDTPDRTQVVVPLRNPEDVPAGVYVVRYRVTSVDSHVMHGAFTFQVGAAVRDQRAVLESVGAGGASPALEWVIGALRLVALAGFSLFVGTGVLAAVAAGASGGMSVRQRLHLTRTGWAAVAIAAVSTVLLLAAQAAHSAGFGLGGIADVSAWSDAAPARFGIALLVRLVLVAFCGLVVGGVGLAGGAAWRATFVALVVCLAVTFGLSGHPGTGRLPALGLLLNGFHLLAAALWVGGLGVVLLGRRTWLGWGEADADAETDAGAGTDAAAMRLVTLLPYAVAVLVLTGAAQSWRLVRSVSALDGTTFGGVFVGKMAISVLVVVVVIAASAAIRRSTLLPARRLLVAHAVLGVVAMGVSAGLVGLNPDERGPLQPAAVSVQQGTLSVSLVVTPAVEGANDFHLVMDESDAVTPTAEARLSISRPEAGISEVSIPLAPDGPNHYSAYGVSIPQAGTWQVAIEVGRADGTTATLSTSVRIAG</sequence>
<dbReference type="Gene3D" id="2.60.40.1220">
    <property type="match status" value="1"/>
</dbReference>
<name>A0A6J7NAT8_9ZZZZ</name>
<dbReference type="GO" id="GO:0030313">
    <property type="term" value="C:cell envelope"/>
    <property type="evidence" value="ECO:0007669"/>
    <property type="project" value="UniProtKB-SubCell"/>
</dbReference>
<gene>
    <name evidence="7" type="ORF">UFOPK3954_00951</name>
</gene>
<evidence type="ECO:0000256" key="2">
    <source>
        <dbReference type="ARBA" id="ARBA00022723"/>
    </source>
</evidence>
<evidence type="ECO:0000256" key="1">
    <source>
        <dbReference type="ARBA" id="ARBA00004196"/>
    </source>
</evidence>
<dbReference type="InterPro" id="IPR032694">
    <property type="entry name" value="CopC/D"/>
</dbReference>
<dbReference type="InterPro" id="IPR007348">
    <property type="entry name" value="CopC_dom"/>
</dbReference>
<feature type="transmembrane region" description="Helical" evidence="5">
    <location>
        <begin position="426"/>
        <end position="446"/>
    </location>
</feature>
<evidence type="ECO:0000256" key="4">
    <source>
        <dbReference type="ARBA" id="ARBA00023008"/>
    </source>
</evidence>
<keyword evidence="3" id="KW-0732">Signal</keyword>
<feature type="transmembrane region" description="Helical" evidence="5">
    <location>
        <begin position="393"/>
        <end position="414"/>
    </location>
</feature>
<keyword evidence="5" id="KW-1133">Transmembrane helix</keyword>
<evidence type="ECO:0000256" key="5">
    <source>
        <dbReference type="SAM" id="Phobius"/>
    </source>
</evidence>
<proteinExistence type="predicted"/>
<feature type="transmembrane region" description="Helical" evidence="5">
    <location>
        <begin position="303"/>
        <end position="325"/>
    </location>
</feature>
<dbReference type="InterPro" id="IPR014755">
    <property type="entry name" value="Cu-Rt/internalin_Ig-like"/>
</dbReference>
<feature type="domain" description="CopC" evidence="6">
    <location>
        <begin position="32"/>
        <end position="129"/>
    </location>
</feature>
<dbReference type="GO" id="GO:0006825">
    <property type="term" value="P:copper ion transport"/>
    <property type="evidence" value="ECO:0007669"/>
    <property type="project" value="InterPro"/>
</dbReference>
<evidence type="ECO:0000259" key="6">
    <source>
        <dbReference type="Pfam" id="PF04234"/>
    </source>
</evidence>
<evidence type="ECO:0000256" key="3">
    <source>
        <dbReference type="ARBA" id="ARBA00022729"/>
    </source>
</evidence>
<dbReference type="PANTHER" id="PTHR34820">
    <property type="entry name" value="INNER MEMBRANE PROTEIN YEBZ"/>
    <property type="match status" value="1"/>
</dbReference>
<dbReference type="AlphaFoldDB" id="A0A6J7NAT8"/>
<dbReference type="SUPFAM" id="SSF81296">
    <property type="entry name" value="E set domains"/>
    <property type="match status" value="1"/>
</dbReference>
<comment type="subcellular location">
    <subcellularLocation>
        <location evidence="1">Cell envelope</location>
    </subcellularLocation>
</comment>
<reference evidence="7" key="1">
    <citation type="submission" date="2020-05" db="EMBL/GenBank/DDBJ databases">
        <authorList>
            <person name="Chiriac C."/>
            <person name="Salcher M."/>
            <person name="Ghai R."/>
            <person name="Kavagutti S V."/>
        </authorList>
    </citation>
    <scope>NUCLEOTIDE SEQUENCE</scope>
</reference>
<feature type="transmembrane region" description="Helical" evidence="5">
    <location>
        <begin position="200"/>
        <end position="223"/>
    </location>
</feature>
<keyword evidence="2" id="KW-0479">Metal-binding</keyword>
<dbReference type="Pfam" id="PF04234">
    <property type="entry name" value="CopC"/>
    <property type="match status" value="1"/>
</dbReference>
<feature type="transmembrane region" description="Helical" evidence="5">
    <location>
        <begin position="355"/>
        <end position="373"/>
    </location>
</feature>
<feature type="transmembrane region" description="Helical" evidence="5">
    <location>
        <begin position="243"/>
        <end position="267"/>
    </location>
</feature>
<accession>A0A6J7NAT8</accession>
<keyword evidence="5" id="KW-0472">Membrane</keyword>
<organism evidence="7">
    <name type="scientific">freshwater metagenome</name>
    <dbReference type="NCBI Taxonomy" id="449393"/>
    <lineage>
        <taxon>unclassified sequences</taxon>
        <taxon>metagenomes</taxon>
        <taxon>ecological metagenomes</taxon>
    </lineage>
</organism>
<dbReference type="GO" id="GO:0046688">
    <property type="term" value="P:response to copper ion"/>
    <property type="evidence" value="ECO:0007669"/>
    <property type="project" value="InterPro"/>
</dbReference>
<keyword evidence="5" id="KW-0812">Transmembrane</keyword>
<dbReference type="GO" id="GO:0005507">
    <property type="term" value="F:copper ion binding"/>
    <property type="evidence" value="ECO:0007669"/>
    <property type="project" value="InterPro"/>
</dbReference>
<dbReference type="GO" id="GO:0005886">
    <property type="term" value="C:plasma membrane"/>
    <property type="evidence" value="ECO:0007669"/>
    <property type="project" value="TreeGrafter"/>
</dbReference>
<protein>
    <submittedName>
        <fullName evidence="7">Unannotated protein</fullName>
    </submittedName>
</protein>
<dbReference type="PANTHER" id="PTHR34820:SF4">
    <property type="entry name" value="INNER MEMBRANE PROTEIN YEBZ"/>
    <property type="match status" value="1"/>
</dbReference>
<dbReference type="GO" id="GO:0042597">
    <property type="term" value="C:periplasmic space"/>
    <property type="evidence" value="ECO:0007669"/>
    <property type="project" value="InterPro"/>
</dbReference>